<feature type="domain" description="Glycosyltransferase subfamily 4-like N-terminal" evidence="2">
    <location>
        <begin position="39"/>
        <end position="183"/>
    </location>
</feature>
<organism evidence="3 4">
    <name type="scientific">Kaistia terrae</name>
    <dbReference type="NCBI Taxonomy" id="537017"/>
    <lineage>
        <taxon>Bacteria</taxon>
        <taxon>Pseudomonadati</taxon>
        <taxon>Pseudomonadota</taxon>
        <taxon>Alphaproteobacteria</taxon>
        <taxon>Hyphomicrobiales</taxon>
        <taxon>Kaistiaceae</taxon>
        <taxon>Kaistia</taxon>
    </lineage>
</organism>
<dbReference type="GO" id="GO:0016757">
    <property type="term" value="F:glycosyltransferase activity"/>
    <property type="evidence" value="ECO:0007669"/>
    <property type="project" value="UniProtKB-KW"/>
</dbReference>
<dbReference type="CDD" id="cd03820">
    <property type="entry name" value="GT4_AmsD-like"/>
    <property type="match status" value="1"/>
</dbReference>
<dbReference type="SUPFAM" id="SSF53756">
    <property type="entry name" value="UDP-Glycosyltransferase/glycogen phosphorylase"/>
    <property type="match status" value="1"/>
</dbReference>
<reference evidence="4" key="1">
    <citation type="journal article" date="2019" name="Int. J. Syst. Evol. Microbiol.">
        <title>The Global Catalogue of Microorganisms (GCM) 10K type strain sequencing project: providing services to taxonomists for standard genome sequencing and annotation.</title>
        <authorList>
            <consortium name="The Broad Institute Genomics Platform"/>
            <consortium name="The Broad Institute Genome Sequencing Center for Infectious Disease"/>
            <person name="Wu L."/>
            <person name="Ma J."/>
        </authorList>
    </citation>
    <scope>NUCLEOTIDE SEQUENCE [LARGE SCALE GENOMIC DNA]</scope>
    <source>
        <strain evidence="4">KACC 12633</strain>
    </source>
</reference>
<comment type="caution">
    <text evidence="3">The sequence shown here is derived from an EMBL/GenBank/DDBJ whole genome shotgun (WGS) entry which is preliminary data.</text>
</comment>
<dbReference type="RefSeq" id="WP_380223524.1">
    <property type="nucleotide sequence ID" value="NZ_JAPKNH010000002.1"/>
</dbReference>
<dbReference type="Pfam" id="PF00534">
    <property type="entry name" value="Glycos_transf_1"/>
    <property type="match status" value="1"/>
</dbReference>
<accession>A0ABW0PTB9</accession>
<name>A0ABW0PTB9_9HYPH</name>
<dbReference type="Pfam" id="PF13579">
    <property type="entry name" value="Glyco_trans_4_4"/>
    <property type="match status" value="1"/>
</dbReference>
<keyword evidence="3" id="KW-0328">Glycosyltransferase</keyword>
<evidence type="ECO:0000259" key="2">
    <source>
        <dbReference type="Pfam" id="PF13579"/>
    </source>
</evidence>
<evidence type="ECO:0000313" key="4">
    <source>
        <dbReference type="Proteomes" id="UP001596150"/>
    </source>
</evidence>
<proteinExistence type="predicted"/>
<feature type="domain" description="Glycosyl transferase family 1" evidence="1">
    <location>
        <begin position="204"/>
        <end position="362"/>
    </location>
</feature>
<gene>
    <name evidence="3" type="ORF">ACFPP9_06010</name>
</gene>
<dbReference type="InterPro" id="IPR028098">
    <property type="entry name" value="Glyco_trans_4-like_N"/>
</dbReference>
<protein>
    <submittedName>
        <fullName evidence="3">Glycosyltransferase family 4 protein</fullName>
        <ecNumber evidence="3">2.4.-.-</ecNumber>
    </submittedName>
</protein>
<evidence type="ECO:0000313" key="3">
    <source>
        <dbReference type="EMBL" id="MFC5515318.1"/>
    </source>
</evidence>
<dbReference type="Proteomes" id="UP001596150">
    <property type="component" value="Unassembled WGS sequence"/>
</dbReference>
<dbReference type="PANTHER" id="PTHR12526:SF630">
    <property type="entry name" value="GLYCOSYLTRANSFERASE"/>
    <property type="match status" value="1"/>
</dbReference>
<dbReference type="EMBL" id="JBHSML010000002">
    <property type="protein sequence ID" value="MFC5515318.1"/>
    <property type="molecule type" value="Genomic_DNA"/>
</dbReference>
<dbReference type="EC" id="2.4.-.-" evidence="3"/>
<dbReference type="Gene3D" id="3.40.50.2000">
    <property type="entry name" value="Glycogen Phosphorylase B"/>
    <property type="match status" value="2"/>
</dbReference>
<dbReference type="InterPro" id="IPR001296">
    <property type="entry name" value="Glyco_trans_1"/>
</dbReference>
<sequence length="392" mass="43018">MPIDLAPTAGTDPARPIGDGASVTAKLRVAMVLPGLGPGGSEGVVSFIANIWAERGWHVSVVTLEGGLAPAYYPIDPRVDIRRLDVPVRRSHLLRALWMAAKRVRLLRREFQLGSPDLIISFLTRTNVLTLLATRDLGIPVIVSERNNPELQTVGPTWSWLRRRLYPSAFGLVTMTKGAMNLFPPKLRARDWVIPNQVNLPTDLQPNRGNKIVAAVGRLVPQKGFDLLLDAFARIAATHPDWSLVIWGEGPERNRLTAQRDKLGLRDRVLFPGVSERPGVWIETADVFVLSSRYEGWGIVLMEAMAAGLPVIAFDCRFGPGEMITDGEDGLLVPSGDVDALATAFSRLIGDESLRRQLGDGAAHSALRFTSERIMERWDEVIRAAVARQGPG</sequence>
<dbReference type="PANTHER" id="PTHR12526">
    <property type="entry name" value="GLYCOSYLTRANSFERASE"/>
    <property type="match status" value="1"/>
</dbReference>
<evidence type="ECO:0000259" key="1">
    <source>
        <dbReference type="Pfam" id="PF00534"/>
    </source>
</evidence>
<keyword evidence="4" id="KW-1185">Reference proteome</keyword>
<keyword evidence="3" id="KW-0808">Transferase</keyword>